<dbReference type="InterPro" id="IPR001750">
    <property type="entry name" value="ND/Mrp_TM"/>
</dbReference>
<feature type="transmembrane region" description="Helical" evidence="10">
    <location>
        <begin position="30"/>
        <end position="51"/>
    </location>
</feature>
<feature type="domain" description="MrpA C-terminal/MbhD" evidence="13">
    <location>
        <begin position="602"/>
        <end position="666"/>
    </location>
</feature>
<name>A0ABW5E2X1_9BACT</name>
<feature type="transmembrane region" description="Helical" evidence="10">
    <location>
        <begin position="446"/>
        <end position="469"/>
    </location>
</feature>
<feature type="transmembrane region" description="Helical" evidence="10">
    <location>
        <begin position="561"/>
        <end position="580"/>
    </location>
</feature>
<evidence type="ECO:0000256" key="10">
    <source>
        <dbReference type="SAM" id="Phobius"/>
    </source>
</evidence>
<dbReference type="InterPro" id="IPR046806">
    <property type="entry name" value="MrpA_C/MbhE"/>
</dbReference>
<evidence type="ECO:0000256" key="2">
    <source>
        <dbReference type="ARBA" id="ARBA00022448"/>
    </source>
</evidence>
<feature type="domain" description="NADH:quinone oxidoreductase/Mrp antiporter transmembrane" evidence="11">
    <location>
        <begin position="127"/>
        <end position="411"/>
    </location>
</feature>
<feature type="transmembrane region" description="Helical" evidence="10">
    <location>
        <begin position="677"/>
        <end position="695"/>
    </location>
</feature>
<keyword evidence="4" id="KW-1003">Cell membrane</keyword>
<evidence type="ECO:0000256" key="1">
    <source>
        <dbReference type="ARBA" id="ARBA00004651"/>
    </source>
</evidence>
<feature type="transmembrane region" description="Helical" evidence="10">
    <location>
        <begin position="368"/>
        <end position="389"/>
    </location>
</feature>
<feature type="transmembrane region" description="Helical" evidence="10">
    <location>
        <begin position="206"/>
        <end position="231"/>
    </location>
</feature>
<dbReference type="Proteomes" id="UP001597297">
    <property type="component" value="Unassembled WGS sequence"/>
</dbReference>
<feature type="transmembrane region" description="Helical" evidence="10">
    <location>
        <begin position="270"/>
        <end position="291"/>
    </location>
</feature>
<dbReference type="PRINTS" id="PR01434">
    <property type="entry name" value="NADHDHGNASE5"/>
</dbReference>
<organism evidence="15 16">
    <name type="scientific">Rubritalea spongiae</name>
    <dbReference type="NCBI Taxonomy" id="430797"/>
    <lineage>
        <taxon>Bacteria</taxon>
        <taxon>Pseudomonadati</taxon>
        <taxon>Verrucomicrobiota</taxon>
        <taxon>Verrucomicrobiia</taxon>
        <taxon>Verrucomicrobiales</taxon>
        <taxon>Rubritaleaceae</taxon>
        <taxon>Rubritalea</taxon>
    </lineage>
</organism>
<evidence type="ECO:0000256" key="8">
    <source>
        <dbReference type="ARBA" id="ARBA00023136"/>
    </source>
</evidence>
<feature type="transmembrane region" description="Helical" evidence="10">
    <location>
        <begin position="113"/>
        <end position="140"/>
    </location>
</feature>
<feature type="transmembrane region" description="Helical" evidence="10">
    <location>
        <begin position="323"/>
        <end position="347"/>
    </location>
</feature>
<evidence type="ECO:0000256" key="7">
    <source>
        <dbReference type="ARBA" id="ARBA00023065"/>
    </source>
</evidence>
<feature type="domain" description="MrpA C-terminal/MbhE" evidence="14">
    <location>
        <begin position="675"/>
        <end position="756"/>
    </location>
</feature>
<dbReference type="Pfam" id="PF13244">
    <property type="entry name" value="MbhD"/>
    <property type="match status" value="1"/>
</dbReference>
<evidence type="ECO:0000256" key="4">
    <source>
        <dbReference type="ARBA" id="ARBA00022475"/>
    </source>
</evidence>
<feature type="transmembrane region" description="Helical" evidence="10">
    <location>
        <begin position="736"/>
        <end position="754"/>
    </location>
</feature>
<evidence type="ECO:0000259" key="11">
    <source>
        <dbReference type="Pfam" id="PF00361"/>
    </source>
</evidence>
<gene>
    <name evidence="15" type="primary">mbhE</name>
    <name evidence="15" type="ORF">ACFSQZ_09780</name>
</gene>
<evidence type="ECO:0000313" key="16">
    <source>
        <dbReference type="Proteomes" id="UP001597297"/>
    </source>
</evidence>
<dbReference type="Pfam" id="PF00361">
    <property type="entry name" value="Proton_antipo_M"/>
    <property type="match status" value="1"/>
</dbReference>
<evidence type="ECO:0000259" key="13">
    <source>
        <dbReference type="Pfam" id="PF13244"/>
    </source>
</evidence>
<feature type="transmembrane region" description="Helical" evidence="10">
    <location>
        <begin position="401"/>
        <end position="426"/>
    </location>
</feature>
<feature type="transmembrane region" description="Helical" evidence="10">
    <location>
        <begin position="243"/>
        <end position="264"/>
    </location>
</feature>
<keyword evidence="3" id="KW-0050">Antiport</keyword>
<feature type="transmembrane region" description="Helical" evidence="10">
    <location>
        <begin position="298"/>
        <end position="317"/>
    </location>
</feature>
<dbReference type="RefSeq" id="WP_377095771.1">
    <property type="nucleotide sequence ID" value="NZ_JBHSJM010000001.1"/>
</dbReference>
<proteinExistence type="predicted"/>
<protein>
    <submittedName>
        <fullName evidence="15">Hydrogen gas-evolving membrane-bound hydrogenase subunit E</fullName>
    </submittedName>
</protein>
<evidence type="ECO:0000313" key="15">
    <source>
        <dbReference type="EMBL" id="MFD2276757.1"/>
    </source>
</evidence>
<feature type="domain" description="NADH-Ubiquinone oxidoreductase (complex I) chain 5 N-terminal" evidence="12">
    <location>
        <begin position="65"/>
        <end position="106"/>
    </location>
</feature>
<reference evidence="16" key="1">
    <citation type="journal article" date="2019" name="Int. J. Syst. Evol. Microbiol.">
        <title>The Global Catalogue of Microorganisms (GCM) 10K type strain sequencing project: providing services to taxonomists for standard genome sequencing and annotation.</title>
        <authorList>
            <consortium name="The Broad Institute Genomics Platform"/>
            <consortium name="The Broad Institute Genome Sequencing Center for Infectious Disease"/>
            <person name="Wu L."/>
            <person name="Ma J."/>
        </authorList>
    </citation>
    <scope>NUCLEOTIDE SEQUENCE [LARGE SCALE GENOMIC DNA]</scope>
    <source>
        <strain evidence="16">JCM 16545</strain>
    </source>
</reference>
<evidence type="ECO:0000259" key="14">
    <source>
        <dbReference type="Pfam" id="PF20501"/>
    </source>
</evidence>
<keyword evidence="5 9" id="KW-0812">Transmembrane</keyword>
<dbReference type="InterPro" id="IPR050616">
    <property type="entry name" value="CPA3_Na-H_Antiporter_A"/>
</dbReference>
<feature type="transmembrane region" description="Helical" evidence="10">
    <location>
        <begin position="619"/>
        <end position="637"/>
    </location>
</feature>
<keyword evidence="8 10" id="KW-0472">Membrane</keyword>
<dbReference type="EMBL" id="JBHUJC010000027">
    <property type="protein sequence ID" value="MFD2276757.1"/>
    <property type="molecule type" value="Genomic_DNA"/>
</dbReference>
<dbReference type="InterPro" id="IPR001516">
    <property type="entry name" value="Proton_antipo_N"/>
</dbReference>
<keyword evidence="2" id="KW-0813">Transport</keyword>
<feature type="transmembrane region" description="Helical" evidence="10">
    <location>
        <begin position="161"/>
        <end position="186"/>
    </location>
</feature>
<accession>A0ABW5E2X1</accession>
<dbReference type="Pfam" id="PF20501">
    <property type="entry name" value="MbhE"/>
    <property type="match status" value="1"/>
</dbReference>
<sequence length="762" mass="82067">MNLPISLCLLLLGTLIPLMSREKSPILVRVAIVLPAFLSFCLIASTSWEVLTTGSGSVWSVEWVPEFGIDLSLQLNGIGMLMALLVTGIGSCIIAYALGYMGGKSGTMRLCSLLYLFMFAMTGVVLSDHLLILFIFWELTSISSYMLIGFNHENASARRNALQALVVTGLGGLALLAGVIMLQVMTGTWLLSEMHAQSYALSEHPLYVACVITVLLGAFTKSAQFPFHFWLPNAMSAPTPVSAYLHSATMVKAGIFLMLIMQPMLGGTGLWSNTLMVAGGMTMLLALLFGLRQVDLKKILAATTLAVLGILTLLIGIDKPAAIFAAILFLLGHALYKATLFMTAGAVDHSTGTRDIRVLGSLKRSMPLTAFTAGAAALSMMGLPLFLGFLGKEYAYKASLYAPWVVTGVLVLGNALMMVLAARAGVIPFFRKRVEATPHTPHEVDLWMAGGPAILATLGVAFGCVPMLFEPVLQSCYQQLAVDGPEIEVHLWHGINLPLILSLITFALGFALTAFLKPAAKGVEVKETTSADGVYDKVFQAVLRVAHRCTGMLQTGNLRSYLVIILVSTCALILLKLFRYGGWPSLEPIGSIHPFMLLLLVAMLIATAFAVFSKRRLTAVISLGVVGYGVAMIFAKYSAPDLAITQVLVETLTVVLFAWVVKHLPRYRVLSTKFQRVMDGCLALLTGGVMTVLMIKSQHLVIGDRIADTLTQMSYPLGNGANVVNVILVDFRALDTFGEITVLAVAALGVWALVEKVQKEKK</sequence>
<dbReference type="PANTHER" id="PTHR43373">
    <property type="entry name" value="NA(+)/H(+) ANTIPORTER SUBUNIT"/>
    <property type="match status" value="1"/>
</dbReference>
<feature type="transmembrane region" description="Helical" evidence="10">
    <location>
        <begin position="489"/>
        <end position="516"/>
    </location>
</feature>
<feature type="transmembrane region" description="Helical" evidence="10">
    <location>
        <begin position="592"/>
        <end position="612"/>
    </location>
</feature>
<feature type="transmembrane region" description="Helical" evidence="10">
    <location>
        <begin position="81"/>
        <end position="101"/>
    </location>
</feature>
<comment type="caution">
    <text evidence="15">The sequence shown here is derived from an EMBL/GenBank/DDBJ whole genome shotgun (WGS) entry which is preliminary data.</text>
</comment>
<evidence type="ECO:0000256" key="6">
    <source>
        <dbReference type="ARBA" id="ARBA00022989"/>
    </source>
</evidence>
<feature type="transmembrane region" description="Helical" evidence="10">
    <location>
        <begin position="643"/>
        <end position="665"/>
    </location>
</feature>
<dbReference type="Pfam" id="PF00662">
    <property type="entry name" value="Proton_antipo_N"/>
    <property type="match status" value="1"/>
</dbReference>
<dbReference type="InterPro" id="IPR025383">
    <property type="entry name" value="MrpA_C/MbhD"/>
</dbReference>
<evidence type="ECO:0000256" key="3">
    <source>
        <dbReference type="ARBA" id="ARBA00022449"/>
    </source>
</evidence>
<evidence type="ECO:0000256" key="5">
    <source>
        <dbReference type="ARBA" id="ARBA00022692"/>
    </source>
</evidence>
<keyword evidence="7" id="KW-0406">Ion transport</keyword>
<evidence type="ECO:0000256" key="9">
    <source>
        <dbReference type="RuleBase" id="RU000320"/>
    </source>
</evidence>
<keyword evidence="16" id="KW-1185">Reference proteome</keyword>
<dbReference type="PANTHER" id="PTHR43373:SF1">
    <property type="entry name" value="NA(+)_H(+) ANTIPORTER SUBUNIT A"/>
    <property type="match status" value="1"/>
</dbReference>
<comment type="subcellular location">
    <subcellularLocation>
        <location evidence="1">Cell membrane</location>
        <topology evidence="1">Multi-pass membrane protein</topology>
    </subcellularLocation>
    <subcellularLocation>
        <location evidence="9">Membrane</location>
        <topology evidence="9">Multi-pass membrane protein</topology>
    </subcellularLocation>
</comment>
<keyword evidence="6 10" id="KW-1133">Transmembrane helix</keyword>
<evidence type="ECO:0000259" key="12">
    <source>
        <dbReference type="Pfam" id="PF00662"/>
    </source>
</evidence>